<gene>
    <name evidence="3" type="ORF">A3A60_03010</name>
</gene>
<organism evidence="3 4">
    <name type="scientific">Candidatus Curtissbacteria bacterium RIFCSPLOWO2_01_FULL_42_26</name>
    <dbReference type="NCBI Taxonomy" id="1797729"/>
    <lineage>
        <taxon>Bacteria</taxon>
        <taxon>Candidatus Curtissiibacteriota</taxon>
    </lineage>
</organism>
<feature type="compositionally biased region" description="Basic and acidic residues" evidence="2">
    <location>
        <begin position="14"/>
        <end position="54"/>
    </location>
</feature>
<reference evidence="3 4" key="1">
    <citation type="journal article" date="2016" name="Nat. Commun.">
        <title>Thousands of microbial genomes shed light on interconnected biogeochemical processes in an aquifer system.</title>
        <authorList>
            <person name="Anantharaman K."/>
            <person name="Brown C.T."/>
            <person name="Hug L.A."/>
            <person name="Sharon I."/>
            <person name="Castelle C.J."/>
            <person name="Probst A.J."/>
            <person name="Thomas B.C."/>
            <person name="Singh A."/>
            <person name="Wilkins M.J."/>
            <person name="Karaoz U."/>
            <person name="Brodie E.L."/>
            <person name="Williams K.H."/>
            <person name="Hubbard S.S."/>
            <person name="Banfield J.F."/>
        </authorList>
    </citation>
    <scope>NUCLEOTIDE SEQUENCE [LARGE SCALE GENOMIC DNA]</scope>
</reference>
<evidence type="ECO:0000256" key="1">
    <source>
        <dbReference type="SAM" id="Coils"/>
    </source>
</evidence>
<feature type="compositionally biased region" description="Basic and acidic residues" evidence="2">
    <location>
        <begin position="153"/>
        <end position="162"/>
    </location>
</feature>
<keyword evidence="1" id="KW-0175">Coiled coil</keyword>
<protein>
    <submittedName>
        <fullName evidence="3">Uncharacterized protein</fullName>
    </submittedName>
</protein>
<evidence type="ECO:0000256" key="2">
    <source>
        <dbReference type="SAM" id="MobiDB-lite"/>
    </source>
</evidence>
<evidence type="ECO:0000313" key="4">
    <source>
        <dbReference type="Proteomes" id="UP000179227"/>
    </source>
</evidence>
<dbReference type="Proteomes" id="UP000179227">
    <property type="component" value="Unassembled WGS sequence"/>
</dbReference>
<feature type="compositionally biased region" description="Basic and acidic residues" evidence="2">
    <location>
        <begin position="61"/>
        <end position="86"/>
    </location>
</feature>
<dbReference type="EMBL" id="MFBS01000010">
    <property type="protein sequence ID" value="OGE10488.1"/>
    <property type="molecule type" value="Genomic_DNA"/>
</dbReference>
<evidence type="ECO:0000313" key="3">
    <source>
        <dbReference type="EMBL" id="OGE10488.1"/>
    </source>
</evidence>
<feature type="coiled-coil region" evidence="1">
    <location>
        <begin position="849"/>
        <end position="876"/>
    </location>
</feature>
<dbReference type="AlphaFoldDB" id="A0A1F5I235"/>
<feature type="region of interest" description="Disordered" evidence="2">
    <location>
        <begin position="142"/>
        <end position="162"/>
    </location>
</feature>
<proteinExistence type="predicted"/>
<name>A0A1F5I235_9BACT</name>
<feature type="region of interest" description="Disordered" evidence="2">
    <location>
        <begin position="1"/>
        <end position="86"/>
    </location>
</feature>
<dbReference type="STRING" id="1797729.A3A60_03010"/>
<comment type="caution">
    <text evidence="3">The sequence shown here is derived from an EMBL/GenBank/DDBJ whole genome shotgun (WGS) entry which is preliminary data.</text>
</comment>
<sequence>MPEEYVSPSSAGNERGRNAGHETGKDGHETDGETERTGEDQGKKSRQADQRTKQDQGNAKRLKEEIAANKKDSKLSWKDTKKLKDDIRQVQDEQSVEFDASKLEFYRKKLSEHTNLSSGFISKMTPSELMVAAQALIGEVGHEEPPKISGKSNEAEGKRRQQKLDLQEITEVTRGEELTPAKVEGLIRQVEQVTDTQEFQLVDEEEAVAAERRIVSTEKPLSELTHDEVVEELTKAKIDIEIPHNWGNLKQGPRENVLAEARIINEVEPEIEEVEIAGKKYLVWQKDKETRQVYGLGNDLSKDEAQMLLNRLGIKEKVPWDWRKHGNDERKLWLADRGLEPLIVKIESRDLTVADFDLYHLTRRQTKKIFGFEPPANWAALNYRERSKIFLANKIIPTLGGAGIHHTEWNDRRDPTLPIGPANLAIDNPMANSNVDLSSVINRRLQLINEGHVAAGPGEDWTELGDRMAEEIARLTDPNFKRYGEISVHYETILKIQRGLATISDPVLRATLLADFDQAILPAVRAQLQTKIDSMNTDLRAIQVGMAADELKEFFDDIKDKSNDLLNSVEAGWYSEETLRSELLKKAMESPLNNLRGREGIREWYVMEYELPNVVDILNEFRELKSVTDPMELEKVVRRGLLKAENTSLGSQDLNAYYQRIIGLLQNYPRFKSTEFSETATRLYGEINASLLRNQLYLASQGEEGGPEALLPIYKQIQDIQAEKGINTNQLYLGRFSMKYTNGQGIEGDDKLPIIDPTTGLPYEFNIQSDGFNVHWWYEREERIMLNEIQNAQKENRALNPTIFTSRGYVVPSALDKNTINEWFKHNTLIGASTEIVTSATGTRSPGKVTYFELQINKMESRIKKLLREKRGLSQDQIRRMEFLIRGVNLNAYRWTRSEGGSEYDGIDTYWDKNGVLKDKPQDDIFSFRTPYYERAVDNTFKHFRNEKRGIPDKTNQIFEESLPLGYMLPTVRKLVRYTENIFMGDDSPEVLDIASINIRHGLALAPGTTVKQAVEAITTLVKDKFDTTKIHATGVAIADLIDNGNIVFGRIDDVDKMVDWEERVSDMGRFDYVDLHSDRGGALKMYTEGLQEYLKRPSFENLVNMWGPLSYSKRPLRIWPNNRKAIEAHHKIEQKAKKWGTSKRRGAAAETAYVIEEAVSSGRLDPEDEEPMKRLLLGIGPIPGYGPVRYLRFYAEFTDAVLRKTLKTMPLSWIQAFFEFWRGVFTNSAQQLGAAR</sequence>
<accession>A0A1F5I235</accession>